<evidence type="ECO:0000256" key="6">
    <source>
        <dbReference type="HAMAP-Rule" id="MF_00074"/>
    </source>
</evidence>
<keyword evidence="3 6" id="KW-0489">Methyltransferase</keyword>
<dbReference type="Proteomes" id="UP000243024">
    <property type="component" value="Unassembled WGS sequence"/>
</dbReference>
<gene>
    <name evidence="6 7" type="primary">rsmG</name>
    <name evidence="9" type="ORF">HSCHL_0069</name>
    <name evidence="7" type="ORF">KM312_05580</name>
    <name evidence="8" type="ORF">SA87_06735</name>
</gene>
<comment type="similarity">
    <text evidence="6">Belongs to the methyltransferase superfamily. RNA methyltransferase RsmG family.</text>
</comment>
<evidence type="ECO:0000256" key="2">
    <source>
        <dbReference type="ARBA" id="ARBA00022552"/>
    </source>
</evidence>
<dbReference type="Pfam" id="PF02527">
    <property type="entry name" value="GidB"/>
    <property type="match status" value="1"/>
</dbReference>
<dbReference type="AlphaFoldDB" id="A0A132N2G1"/>
<protein>
    <recommendedName>
        <fullName evidence="6">Ribosomal RNA small subunit methyltransferase G</fullName>
        <ecNumber evidence="6">2.1.1.-</ecNumber>
    </recommendedName>
    <alternativeName>
        <fullName evidence="6">16S rRNA 7-methylguanosine methyltransferase</fullName>
        <shortName evidence="6">16S rRNA m7G methyltransferase</shortName>
    </alternativeName>
</protein>
<proteinExistence type="inferred from homology"/>
<dbReference type="RefSeq" id="WP_066201377.1">
    <property type="nucleotide sequence ID" value="NZ_CBCSAS010000008.1"/>
</dbReference>
<sequence length="236" mass="26053">MVDIFAALENRGLPIDAAARARLGRYIELLLAWNERMNLTAITEPEAIWVKHIYDSLTVFLSPHDPSPRSVIDVGTGAGFPGLPMKIVRPELSLVLLDAREKRLRFLEAVVADLGLQDVRLVHGRAEVLGRDPAYRDRFDLAVARAVAPLSVLAELFLPFVRPGGLAVAWKGERGREELAGAGRAITALGAEVAAVEPLALPGAYGSRVLLWFRKVHPTPERYPRRPGEPERRPLR</sequence>
<dbReference type="Gene3D" id="3.40.50.150">
    <property type="entry name" value="Vaccinia Virus protein VP39"/>
    <property type="match status" value="1"/>
</dbReference>
<evidence type="ECO:0000313" key="11">
    <source>
        <dbReference type="Proteomes" id="UP000244180"/>
    </source>
</evidence>
<comment type="caution">
    <text evidence="9">The sequence shown here is derived from an EMBL/GenBank/DDBJ whole genome shotgun (WGS) entry which is preliminary data.</text>
</comment>
<dbReference type="EMBL" id="JXBB01000023">
    <property type="protein sequence ID" value="OAR04150.1"/>
    <property type="molecule type" value="Genomic_DNA"/>
</dbReference>
<keyword evidence="1 6" id="KW-0963">Cytoplasm</keyword>
<accession>A0A132N2G1</accession>
<dbReference type="PANTHER" id="PTHR31760">
    <property type="entry name" value="S-ADENOSYL-L-METHIONINE-DEPENDENT METHYLTRANSFERASES SUPERFAMILY PROTEIN"/>
    <property type="match status" value="1"/>
</dbReference>
<dbReference type="PANTHER" id="PTHR31760:SF0">
    <property type="entry name" value="S-ADENOSYL-L-METHIONINE-DEPENDENT METHYLTRANSFERASES SUPERFAMILY PROTEIN"/>
    <property type="match status" value="1"/>
</dbReference>
<dbReference type="STRING" id="1484.SA87_06735"/>
<comment type="subcellular location">
    <subcellularLocation>
        <location evidence="6">Cytoplasm</location>
    </subcellularLocation>
</comment>
<evidence type="ECO:0000313" key="9">
    <source>
        <dbReference type="EMBL" id="PTQ54490.1"/>
    </source>
</evidence>
<dbReference type="InterPro" id="IPR029063">
    <property type="entry name" value="SAM-dependent_MTases_sf"/>
</dbReference>
<evidence type="ECO:0000256" key="1">
    <source>
        <dbReference type="ARBA" id="ARBA00022490"/>
    </source>
</evidence>
<keyword evidence="10" id="KW-1185">Reference proteome</keyword>
<organism evidence="9 11">
    <name type="scientific">Hydrogenibacillus schlegelii</name>
    <name type="common">Bacillus schlegelii</name>
    <dbReference type="NCBI Taxonomy" id="1484"/>
    <lineage>
        <taxon>Bacteria</taxon>
        <taxon>Bacillati</taxon>
        <taxon>Bacillota</taxon>
        <taxon>Bacilli</taxon>
        <taxon>Bacillales</taxon>
        <taxon>Bacillales Family X. Incertae Sedis</taxon>
        <taxon>Hydrogenibacillus</taxon>
    </lineage>
</organism>
<dbReference type="CDD" id="cd02440">
    <property type="entry name" value="AdoMet_MTases"/>
    <property type="match status" value="1"/>
</dbReference>
<dbReference type="InterPro" id="IPR003682">
    <property type="entry name" value="rRNA_ssu_MeTfrase_G"/>
</dbReference>
<dbReference type="EC" id="2.1.1.-" evidence="6"/>
<dbReference type="EMBL" id="JAHHQF010000050">
    <property type="protein sequence ID" value="MBT9282111.1"/>
    <property type="molecule type" value="Genomic_DNA"/>
</dbReference>
<keyword evidence="5 6" id="KW-0949">S-adenosyl-L-methionine</keyword>
<comment type="function">
    <text evidence="6">Specifically methylates the N7 position of guanine in position 535 of 16S rRNA.</text>
</comment>
<keyword evidence="2 6" id="KW-0698">rRNA processing</keyword>
<dbReference type="OrthoDB" id="9808773at2"/>
<reference evidence="7" key="3">
    <citation type="journal article" date="2021" name="Microbiology">
        <title>Metagenomic Analysis of the Microbial Community in the Underground Coal Fire Area (Kemerovo Region, Russia) Revealed Predominance of Thermophilic Members of the Phyla Deinococcus-thermus, Aquificae, and Firmicutes.</title>
        <authorList>
            <person name="Kadnikov V."/>
            <person name="Mardanov A.V."/>
            <person name="Beletsky A.V."/>
            <person name="Karnachuk O.V."/>
            <person name="Ravin N.V."/>
        </authorList>
    </citation>
    <scope>NUCLEOTIDE SEQUENCE</scope>
    <source>
        <strain evidence="7">RBS10-49</strain>
    </source>
</reference>
<evidence type="ECO:0000256" key="4">
    <source>
        <dbReference type="ARBA" id="ARBA00022679"/>
    </source>
</evidence>
<keyword evidence="4 6" id="KW-0808">Transferase</keyword>
<evidence type="ECO:0000256" key="5">
    <source>
        <dbReference type="ARBA" id="ARBA00022691"/>
    </source>
</evidence>
<name>A0A132N2G1_HYDSH</name>
<evidence type="ECO:0000313" key="10">
    <source>
        <dbReference type="Proteomes" id="UP000243024"/>
    </source>
</evidence>
<dbReference type="NCBIfam" id="TIGR00138">
    <property type="entry name" value="rsmG_gidB"/>
    <property type="match status" value="1"/>
</dbReference>
<dbReference type="GO" id="GO:0005829">
    <property type="term" value="C:cytosol"/>
    <property type="evidence" value="ECO:0007669"/>
    <property type="project" value="TreeGrafter"/>
</dbReference>
<reference evidence="9 11" key="2">
    <citation type="submission" date="2017-08" db="EMBL/GenBank/DDBJ databases">
        <title>Burning lignite coal seam in the remote Altai Mountains harbors a hydrogen-driven thermophilic microbial community.</title>
        <authorList>
            <person name="Kadnikov V.V."/>
            <person name="Mardanov A.V."/>
            <person name="Ivasenko D."/>
            <person name="Beletsky A.V."/>
            <person name="Karnachuk O.V."/>
            <person name="Ravin N.V."/>
        </authorList>
    </citation>
    <scope>NUCLEOTIDE SEQUENCE [LARGE SCALE GENOMIC DNA]</scope>
    <source>
        <strain evidence="9">AL33</strain>
    </source>
</reference>
<dbReference type="Proteomes" id="UP000748108">
    <property type="component" value="Unassembled WGS sequence"/>
</dbReference>
<dbReference type="FunFam" id="3.40.50.150:FF:000041">
    <property type="entry name" value="Ribosomal RNA small subunit methyltransferase G"/>
    <property type="match status" value="1"/>
</dbReference>
<dbReference type="SUPFAM" id="SSF53335">
    <property type="entry name" value="S-adenosyl-L-methionine-dependent methyltransferases"/>
    <property type="match status" value="1"/>
</dbReference>
<feature type="binding site" evidence="6">
    <location>
        <position position="145"/>
    </location>
    <ligand>
        <name>S-adenosyl-L-methionine</name>
        <dbReference type="ChEBI" id="CHEBI:59789"/>
    </ligand>
</feature>
<reference evidence="8 10" key="1">
    <citation type="submission" date="2015-09" db="EMBL/GenBank/DDBJ databases">
        <title>Draft genome sequence of Hydrogenibacillus schlegelii DSM 2000.</title>
        <authorList>
            <person name="Hemp J."/>
        </authorList>
    </citation>
    <scope>NUCLEOTIDE SEQUENCE [LARGE SCALE GENOMIC DNA]</scope>
    <source>
        <strain evidence="8 10">MA 48</strain>
    </source>
</reference>
<feature type="binding site" evidence="6">
    <location>
        <position position="80"/>
    </location>
    <ligand>
        <name>S-adenosyl-L-methionine</name>
        <dbReference type="ChEBI" id="CHEBI:59789"/>
    </ligand>
</feature>
<feature type="binding site" evidence="6">
    <location>
        <begin position="126"/>
        <end position="127"/>
    </location>
    <ligand>
        <name>S-adenosyl-L-methionine</name>
        <dbReference type="ChEBI" id="CHEBI:59789"/>
    </ligand>
</feature>
<dbReference type="Proteomes" id="UP000244180">
    <property type="component" value="Unassembled WGS sequence"/>
</dbReference>
<dbReference type="GO" id="GO:0070043">
    <property type="term" value="F:rRNA (guanine-N7-)-methyltransferase activity"/>
    <property type="evidence" value="ECO:0007669"/>
    <property type="project" value="UniProtKB-UniRule"/>
</dbReference>
<evidence type="ECO:0000313" key="8">
    <source>
        <dbReference type="EMBL" id="OAR04150.1"/>
    </source>
</evidence>
<dbReference type="HAMAP" id="MF_00074">
    <property type="entry name" value="16SrRNA_methyltr_G"/>
    <property type="match status" value="1"/>
</dbReference>
<evidence type="ECO:0000313" key="7">
    <source>
        <dbReference type="EMBL" id="MBT9282111.1"/>
    </source>
</evidence>
<evidence type="ECO:0000256" key="3">
    <source>
        <dbReference type="ARBA" id="ARBA00022603"/>
    </source>
</evidence>
<feature type="binding site" evidence="6">
    <location>
        <position position="75"/>
    </location>
    <ligand>
        <name>S-adenosyl-L-methionine</name>
        <dbReference type="ChEBI" id="CHEBI:59789"/>
    </ligand>
</feature>
<dbReference type="EMBL" id="PEBV01000003">
    <property type="protein sequence ID" value="PTQ54490.1"/>
    <property type="molecule type" value="Genomic_DNA"/>
</dbReference>
<comment type="caution">
    <text evidence="6">Lacks conserved residue(s) required for the propagation of feature annotation.</text>
</comment>
<dbReference type="PIRSF" id="PIRSF003078">
    <property type="entry name" value="GidB"/>
    <property type="match status" value="1"/>
</dbReference>